<dbReference type="OrthoDB" id="397732at2"/>
<name>A0A2K9LUR0_SPISQ</name>
<keyword evidence="1" id="KW-1133">Transmembrane helix</keyword>
<keyword evidence="1" id="KW-0812">Transmembrane</keyword>
<proteinExistence type="predicted"/>
<accession>A0A2K9LUR0</accession>
<dbReference type="KEGG" id="smoo:SMONO_v1c05370"/>
<feature type="transmembrane region" description="Helical" evidence="1">
    <location>
        <begin position="173"/>
        <end position="194"/>
    </location>
</feature>
<evidence type="ECO:0000313" key="2">
    <source>
        <dbReference type="EMBL" id="AUM62786.1"/>
    </source>
</evidence>
<protein>
    <recommendedName>
        <fullName evidence="4">Transmembrane protein</fullName>
    </recommendedName>
</protein>
<keyword evidence="3" id="KW-1185">Reference proteome</keyword>
<keyword evidence="1" id="KW-0472">Membrane</keyword>
<feature type="transmembrane region" description="Helical" evidence="1">
    <location>
        <begin position="133"/>
        <end position="153"/>
    </location>
</feature>
<dbReference type="EMBL" id="CP025543">
    <property type="protein sequence ID" value="AUM62786.1"/>
    <property type="molecule type" value="Genomic_DNA"/>
</dbReference>
<sequence length="204" mass="23596">MNFRLPAKYALLIINVLVILYFFLYFCLLGFEYKTQDGSLTVIFKGLNFSSDYELSITGSYIVVPFGQMVRFFELLNNEISNGTTNFPNSTYIAGNLDIFIISMLSIQCLLIFLSFINLFIWRGFKKAKTIDILSKILIVTFVSLAISWSVYAQGMYLTKTGNILLYPDGQKAWIYIIGQIIMPILFMFIHIWMTAPLYRKRNK</sequence>
<dbReference type="RefSeq" id="WP_101780838.1">
    <property type="nucleotide sequence ID" value="NZ_CP025543.1"/>
</dbReference>
<dbReference type="AlphaFoldDB" id="A0A2K9LUR0"/>
<evidence type="ECO:0008006" key="4">
    <source>
        <dbReference type="Google" id="ProtNLM"/>
    </source>
</evidence>
<evidence type="ECO:0000313" key="3">
    <source>
        <dbReference type="Proteomes" id="UP000234790"/>
    </source>
</evidence>
<dbReference type="Proteomes" id="UP000234790">
    <property type="component" value="Chromosome"/>
</dbReference>
<reference evidence="2 3" key="1">
    <citation type="submission" date="2017-12" db="EMBL/GenBank/DDBJ databases">
        <title>Complete genome sequence of Spiroplasma monobiae MQ-1 (ATCC 33825).</title>
        <authorList>
            <person name="Tsai Y.-M."/>
            <person name="Lo W.-S."/>
            <person name="Wu P.-S."/>
            <person name="Cho S.-T."/>
            <person name="Kuo C.-H."/>
        </authorList>
    </citation>
    <scope>NUCLEOTIDE SEQUENCE [LARGE SCALE GENOMIC DNA]</scope>
    <source>
        <strain evidence="2 3">MQ-1</strain>
    </source>
</reference>
<feature type="transmembrane region" description="Helical" evidence="1">
    <location>
        <begin position="9"/>
        <end position="31"/>
    </location>
</feature>
<evidence type="ECO:0000256" key="1">
    <source>
        <dbReference type="SAM" id="Phobius"/>
    </source>
</evidence>
<organism evidence="2 3">
    <name type="scientific">Spiroplasma monobiae MQ-1</name>
    <dbReference type="NCBI Taxonomy" id="1336748"/>
    <lineage>
        <taxon>Bacteria</taxon>
        <taxon>Bacillati</taxon>
        <taxon>Mycoplasmatota</taxon>
        <taxon>Mollicutes</taxon>
        <taxon>Entomoplasmatales</taxon>
        <taxon>Spiroplasmataceae</taxon>
        <taxon>Spiroplasma</taxon>
    </lineage>
</organism>
<feature type="transmembrane region" description="Helical" evidence="1">
    <location>
        <begin position="99"/>
        <end position="121"/>
    </location>
</feature>
<gene>
    <name evidence="2" type="ORF">SMONO_v1c05370</name>
</gene>